<dbReference type="SMART" id="SM00733">
    <property type="entry name" value="Mterf"/>
    <property type="match status" value="8"/>
</dbReference>
<evidence type="ECO:0000256" key="1">
    <source>
        <dbReference type="ARBA" id="ARBA00007692"/>
    </source>
</evidence>
<dbReference type="AlphaFoldDB" id="A0A978USG3"/>
<dbReference type="Gene3D" id="1.25.70.10">
    <property type="entry name" value="Transcription termination factor 3, mitochondrial"/>
    <property type="match status" value="1"/>
</dbReference>
<dbReference type="InterPro" id="IPR038538">
    <property type="entry name" value="MTERF_sf"/>
</dbReference>
<dbReference type="EMBL" id="JAEACU010000009">
    <property type="protein sequence ID" value="KAH7517813.1"/>
    <property type="molecule type" value="Genomic_DNA"/>
</dbReference>
<evidence type="ECO:0000313" key="6">
    <source>
        <dbReference type="Proteomes" id="UP000813462"/>
    </source>
</evidence>
<comment type="similarity">
    <text evidence="1">Belongs to the mTERF family.</text>
</comment>
<evidence type="ECO:0008006" key="7">
    <source>
        <dbReference type="Google" id="ProtNLM"/>
    </source>
</evidence>
<proteinExistence type="inferred from homology"/>
<comment type="caution">
    <text evidence="5">The sequence shown here is derived from an EMBL/GenBank/DDBJ whole genome shotgun (WGS) entry which is preliminary data.</text>
</comment>
<feature type="region of interest" description="Disordered" evidence="4">
    <location>
        <begin position="101"/>
        <end position="120"/>
    </location>
</feature>
<name>A0A978USG3_ZIZJJ</name>
<keyword evidence="3" id="KW-0809">Transit peptide</keyword>
<dbReference type="GO" id="GO:0003676">
    <property type="term" value="F:nucleic acid binding"/>
    <property type="evidence" value="ECO:0007669"/>
    <property type="project" value="InterPro"/>
</dbReference>
<evidence type="ECO:0000313" key="5">
    <source>
        <dbReference type="EMBL" id="KAH7517813.1"/>
    </source>
</evidence>
<sequence length="729" mass="83476">MEDFTLAFQLLKHSVSQSKLQLFPQAWLQCDNSIQILGLTESLKKMLSCPPYQCLPFASPNLLRRNPSASTACLHDPTPQPPQLSPRSHNSKSTALLHHLTHSHSHSNHPNPKQEDLQYPNLSPEDKAKILELSLVRKRTPQFPGSIYVQSPGDADVGTSLPPLNTLFQAGGDSGDDDDDREMLMRALEIRRKVTEEIFKEAMRKGKFGITYTTNLVGRLSVFIDHVMVEAASLKRVPEFSNSSFNVRAKTVIEDSGVVCLIRWLKHNSLSYPQIGKLVCMSKGNLETIRRVTEWLKSIHVKGRFVGVVLLKAGDNLLDRSSEEFDEIVEYLERNGVRRDWMGYVMSRCPQLLTCSMEEIKTRVGFYLNMGMSENDFGTMVFDYPRVLGFYALSEMNEKVSYLKEFGLSNEDVGKLLAFKPQLMGCSIEERWKPLVRYLYYHGISRDGMRRMLTIKPMVFCVDLKTTIMPKVQFFRDIGVRDDAIGNMLVKFPPLLTYSLHKKIRPVVIFLITRAGVNEKDIGKVVALGPELLGCSIVHKLEINVKYFLSLGIHVKKLGEMIADFPMLLRYNVDILRPKYRYLRRTMVRPLQDLIEFPRFFSYSLEGRISPRHKILVENRINMKLRYMLASTDEEFENRIKTIIERRQRFESNFVNNALPNPLTIDGHDPMENETVIDNIDSDIPLEFTNLACTRATARGRVSQKIVTTNSDLLHREGPIQKSNEVVVR</sequence>
<accession>A0A978USG3</accession>
<organism evidence="5 6">
    <name type="scientific">Ziziphus jujuba var. spinosa</name>
    <dbReference type="NCBI Taxonomy" id="714518"/>
    <lineage>
        <taxon>Eukaryota</taxon>
        <taxon>Viridiplantae</taxon>
        <taxon>Streptophyta</taxon>
        <taxon>Embryophyta</taxon>
        <taxon>Tracheophyta</taxon>
        <taxon>Spermatophyta</taxon>
        <taxon>Magnoliopsida</taxon>
        <taxon>eudicotyledons</taxon>
        <taxon>Gunneridae</taxon>
        <taxon>Pentapetalae</taxon>
        <taxon>rosids</taxon>
        <taxon>fabids</taxon>
        <taxon>Rosales</taxon>
        <taxon>Rhamnaceae</taxon>
        <taxon>Paliureae</taxon>
        <taxon>Ziziphus</taxon>
    </lineage>
</organism>
<keyword evidence="2" id="KW-0804">Transcription</keyword>
<dbReference type="Proteomes" id="UP000813462">
    <property type="component" value="Unassembled WGS sequence"/>
</dbReference>
<keyword evidence="2" id="KW-0805">Transcription regulation</keyword>
<reference evidence="5" key="1">
    <citation type="journal article" date="2021" name="Front. Plant Sci.">
        <title>Chromosome-Scale Genome Assembly for Chinese Sour Jujube and Insights Into Its Genome Evolution and Domestication Signature.</title>
        <authorList>
            <person name="Shen L.-Y."/>
            <person name="Luo H."/>
            <person name="Wang X.-L."/>
            <person name="Wang X.-M."/>
            <person name="Qiu X.-J."/>
            <person name="Liu H."/>
            <person name="Zhou S.-S."/>
            <person name="Jia K.-H."/>
            <person name="Nie S."/>
            <person name="Bao Y.-T."/>
            <person name="Zhang R.-G."/>
            <person name="Yun Q.-Z."/>
            <person name="Chai Y.-H."/>
            <person name="Lu J.-Y."/>
            <person name="Li Y."/>
            <person name="Zhao S.-W."/>
            <person name="Mao J.-F."/>
            <person name="Jia S.-G."/>
            <person name="Mao Y.-M."/>
        </authorList>
    </citation>
    <scope>NUCLEOTIDE SEQUENCE</scope>
    <source>
        <strain evidence="5">AT0</strain>
        <tissue evidence="5">Leaf</tissue>
    </source>
</reference>
<gene>
    <name evidence="5" type="ORF">FEM48_Zijuj09G0104100</name>
</gene>
<evidence type="ECO:0000256" key="4">
    <source>
        <dbReference type="SAM" id="MobiDB-lite"/>
    </source>
</evidence>
<protein>
    <recommendedName>
        <fullName evidence="7">Transcription termination factor MTERF2, chloroplastic</fullName>
    </recommendedName>
</protein>
<dbReference type="PANTHER" id="PTHR13068">
    <property type="entry name" value="CGI-12 PROTEIN-RELATED"/>
    <property type="match status" value="1"/>
</dbReference>
<keyword evidence="2" id="KW-0806">Transcription termination</keyword>
<evidence type="ECO:0000256" key="2">
    <source>
        <dbReference type="ARBA" id="ARBA00022472"/>
    </source>
</evidence>
<dbReference type="FunFam" id="1.25.70.10:FF:000009">
    <property type="entry name" value="BnaA09g42960D protein"/>
    <property type="match status" value="1"/>
</dbReference>
<dbReference type="GO" id="GO:0006353">
    <property type="term" value="P:DNA-templated transcription termination"/>
    <property type="evidence" value="ECO:0007669"/>
    <property type="project" value="UniProtKB-KW"/>
</dbReference>
<dbReference type="PANTHER" id="PTHR13068:SF98">
    <property type="entry name" value="TRANSCRIPTION TERMINATION FACTOR MTERF2, CHLOROPLASTIC"/>
    <property type="match status" value="1"/>
</dbReference>
<dbReference type="Pfam" id="PF02536">
    <property type="entry name" value="mTERF"/>
    <property type="match status" value="1"/>
</dbReference>
<evidence type="ECO:0000256" key="3">
    <source>
        <dbReference type="ARBA" id="ARBA00022946"/>
    </source>
</evidence>
<feature type="region of interest" description="Disordered" evidence="4">
    <location>
        <begin position="68"/>
        <end position="92"/>
    </location>
</feature>
<dbReference type="InterPro" id="IPR003690">
    <property type="entry name" value="MTERF"/>
</dbReference>